<dbReference type="AlphaFoldDB" id="A0A6N9TFD7"/>
<name>A0A6N9TFD7_9ALTE</name>
<evidence type="ECO:0000313" key="2">
    <source>
        <dbReference type="Proteomes" id="UP000471381"/>
    </source>
</evidence>
<evidence type="ECO:0000313" key="1">
    <source>
        <dbReference type="EMBL" id="NDW15880.1"/>
    </source>
</evidence>
<sequence length="110" mass="12414">MQQLLASSVIAELHNTESSVQITLPLPTTPLKTEQWLTQFVSLFHFQASQADWGADRFQVVLTSLKGHPPFQCLLCIEWLCEAIWLEPIGSEQRPQIISDYLKEQGGAFS</sequence>
<organism evidence="1 2">
    <name type="scientific">Alteromonas genovensis</name>
    <dbReference type="NCBI Taxonomy" id="471225"/>
    <lineage>
        <taxon>Bacteria</taxon>
        <taxon>Pseudomonadati</taxon>
        <taxon>Pseudomonadota</taxon>
        <taxon>Gammaproteobacteria</taxon>
        <taxon>Alteromonadales</taxon>
        <taxon>Alteromonadaceae</taxon>
        <taxon>Alteromonas/Salinimonas group</taxon>
        <taxon>Alteromonas</taxon>
    </lineage>
</organism>
<dbReference type="EMBL" id="JAAAWO010000006">
    <property type="protein sequence ID" value="NDW15880.1"/>
    <property type="molecule type" value="Genomic_DNA"/>
</dbReference>
<protein>
    <recommendedName>
        <fullName evidence="3">DUF3630 family protein</fullName>
    </recommendedName>
</protein>
<comment type="caution">
    <text evidence="1">The sequence shown here is derived from an EMBL/GenBank/DDBJ whole genome shotgun (WGS) entry which is preliminary data.</text>
</comment>
<proteinExistence type="predicted"/>
<dbReference type="RefSeq" id="WP_163106586.1">
    <property type="nucleotide sequence ID" value="NZ_JAAAWO010000006.1"/>
</dbReference>
<reference evidence="1 2" key="1">
    <citation type="submission" date="2020-01" db="EMBL/GenBank/DDBJ databases">
        <title>Genomes of bacteria type strains.</title>
        <authorList>
            <person name="Chen J."/>
            <person name="Zhu S."/>
            <person name="Yang J."/>
        </authorList>
    </citation>
    <scope>NUCLEOTIDE SEQUENCE [LARGE SCALE GENOMIC DNA]</scope>
    <source>
        <strain evidence="1 2">LMG 24078</strain>
    </source>
</reference>
<gene>
    <name evidence="1" type="ORF">GTQ48_10155</name>
</gene>
<dbReference type="Proteomes" id="UP000471381">
    <property type="component" value="Unassembled WGS sequence"/>
</dbReference>
<evidence type="ECO:0008006" key="3">
    <source>
        <dbReference type="Google" id="ProtNLM"/>
    </source>
</evidence>
<keyword evidence="2" id="KW-1185">Reference proteome</keyword>
<accession>A0A6N9TFD7</accession>